<feature type="region of interest" description="Disordered" evidence="1">
    <location>
        <begin position="96"/>
        <end position="125"/>
    </location>
</feature>
<dbReference type="Proteomes" id="UP000078559">
    <property type="component" value="Chromosome 7"/>
</dbReference>
<gene>
    <name evidence="3" type="ORF">VM1G_06791</name>
</gene>
<sequence length="423" mass="46378">MAISKFDRMLTCNVIIETKSNPTPDGGAAMWQPALLQKGRPTNLIILDQQDNTSIPTPQSDTCIKKADMPTAKPHPYQVVRRGSLDERYLNFPTRASSLKRGSASRSPTPSPTRSDIDPHSGSTSAMRNFRDIVWSKTKNISLGCAITGEGLVNGNPMPALEAAYIVPQSQWYTYPMDDEGTLADPAVEAELQQAYNNIWGPDNGVLLMASEHNLFDTLFFSIHPETRRIRAFVNTGCVTKYHGKTYPQFDDLALKLVRHHYIRSVFENTIHPSIPTPDGPLTGTPILPPAKYLRLGGDPVKQPSNLATSSLPGIPPLNTAGSDSRGASPHTTQAVVRPPSPPLSEHSSEAGFEKGIVEVAEGFGRGRPSEKKRLTSTMGEEEQWMGRQTKSATTMGEQTKSATTMGEDEQWMGRQTKKPKLE</sequence>
<dbReference type="OrthoDB" id="2142759at2759"/>
<feature type="compositionally biased region" description="Polar residues" evidence="1">
    <location>
        <begin position="303"/>
        <end position="312"/>
    </location>
</feature>
<organism evidence="3 4">
    <name type="scientific">Cytospora mali</name>
    <name type="common">Apple Valsa canker fungus</name>
    <name type="synonym">Valsa mali</name>
    <dbReference type="NCBI Taxonomy" id="578113"/>
    <lineage>
        <taxon>Eukaryota</taxon>
        <taxon>Fungi</taxon>
        <taxon>Dikarya</taxon>
        <taxon>Ascomycota</taxon>
        <taxon>Pezizomycotina</taxon>
        <taxon>Sordariomycetes</taxon>
        <taxon>Sordariomycetidae</taxon>
        <taxon>Diaporthales</taxon>
        <taxon>Cytosporaceae</taxon>
        <taxon>Cytospora</taxon>
    </lineage>
</organism>
<evidence type="ECO:0000256" key="1">
    <source>
        <dbReference type="SAM" id="MobiDB-lite"/>
    </source>
</evidence>
<feature type="compositionally biased region" description="Polar residues" evidence="1">
    <location>
        <begin position="387"/>
        <end position="405"/>
    </location>
</feature>
<feature type="domain" description="HNH nuclease" evidence="2">
    <location>
        <begin position="145"/>
        <end position="223"/>
    </location>
</feature>
<dbReference type="EMBL" id="CM003104">
    <property type="protein sequence ID" value="KUI71082.1"/>
    <property type="molecule type" value="Genomic_DNA"/>
</dbReference>
<accession>A0A194W488</accession>
<dbReference type="InterPro" id="IPR003615">
    <property type="entry name" value="HNH_nuc"/>
</dbReference>
<feature type="compositionally biased region" description="Low complexity" evidence="1">
    <location>
        <begin position="105"/>
        <end position="114"/>
    </location>
</feature>
<proteinExistence type="predicted"/>
<evidence type="ECO:0000313" key="4">
    <source>
        <dbReference type="Proteomes" id="UP000078559"/>
    </source>
</evidence>
<evidence type="ECO:0000259" key="2">
    <source>
        <dbReference type="Pfam" id="PF13391"/>
    </source>
</evidence>
<protein>
    <recommendedName>
        <fullName evidence="2">HNH nuclease domain-containing protein</fullName>
    </recommendedName>
</protein>
<feature type="compositionally biased region" description="Basic and acidic residues" evidence="1">
    <location>
        <begin position="347"/>
        <end position="357"/>
    </location>
</feature>
<reference evidence="3" key="1">
    <citation type="submission" date="2014-12" db="EMBL/GenBank/DDBJ databases">
        <title>Genome Sequence of Valsa Canker Pathogens Uncovers a Specific Adaption of Colonization on Woody Bark.</title>
        <authorList>
            <person name="Yin Z."/>
            <person name="Liu H."/>
            <person name="Gao X."/>
            <person name="Li Z."/>
            <person name="Song N."/>
            <person name="Ke X."/>
            <person name="Dai Q."/>
            <person name="Wu Y."/>
            <person name="Sun Y."/>
            <person name="Xu J.-R."/>
            <person name="Kang Z.K."/>
            <person name="Wang L."/>
            <person name="Huang L."/>
        </authorList>
    </citation>
    <scope>NUCLEOTIDE SEQUENCE [LARGE SCALE GENOMIC DNA]</scope>
    <source>
        <strain evidence="3">03-8</strain>
    </source>
</reference>
<keyword evidence="4" id="KW-1185">Reference proteome</keyword>
<feature type="region of interest" description="Disordered" evidence="1">
    <location>
        <begin position="298"/>
        <end position="423"/>
    </location>
</feature>
<name>A0A194W488_CYTMA</name>
<dbReference type="Pfam" id="PF13391">
    <property type="entry name" value="HNH_2"/>
    <property type="match status" value="1"/>
</dbReference>
<dbReference type="AlphaFoldDB" id="A0A194W488"/>
<evidence type="ECO:0000313" key="3">
    <source>
        <dbReference type="EMBL" id="KUI71082.1"/>
    </source>
</evidence>